<accession>A0A151WRF6</accession>
<dbReference type="InterPro" id="IPR015943">
    <property type="entry name" value="WD40/YVTN_repeat-like_dom_sf"/>
</dbReference>
<evidence type="ECO:0000256" key="2">
    <source>
        <dbReference type="ARBA" id="ARBA00022574"/>
    </source>
</evidence>
<keyword evidence="2 4" id="KW-0853">WD repeat</keyword>
<reference evidence="6 7" key="1">
    <citation type="submission" date="2015-09" db="EMBL/GenBank/DDBJ databases">
        <title>Trachymyrmex zeteki WGS genome.</title>
        <authorList>
            <person name="Nygaard S."/>
            <person name="Hu H."/>
            <person name="Boomsma J."/>
            <person name="Zhang G."/>
        </authorList>
    </citation>
    <scope>NUCLEOTIDE SEQUENCE [LARGE SCALE GENOMIC DNA]</scope>
    <source>
        <strain evidence="6">Tzet28-1</strain>
        <tissue evidence="6">Whole body</tissue>
    </source>
</reference>
<evidence type="ECO:0000256" key="1">
    <source>
        <dbReference type="ARBA" id="ARBA00008259"/>
    </source>
</evidence>
<dbReference type="PRINTS" id="PR00600">
    <property type="entry name" value="PP2APR55"/>
</dbReference>
<dbReference type="InterPro" id="IPR036322">
    <property type="entry name" value="WD40_repeat_dom_sf"/>
</dbReference>
<dbReference type="Proteomes" id="UP000075809">
    <property type="component" value="Unassembled WGS sequence"/>
</dbReference>
<dbReference type="InterPro" id="IPR001680">
    <property type="entry name" value="WD40_rpt"/>
</dbReference>
<dbReference type="PROSITE" id="PS01024">
    <property type="entry name" value="PR55_1"/>
    <property type="match status" value="1"/>
</dbReference>
<evidence type="ECO:0000256" key="3">
    <source>
        <dbReference type="ARBA" id="ARBA00022737"/>
    </source>
</evidence>
<dbReference type="Gene3D" id="2.130.10.10">
    <property type="entry name" value="YVTN repeat-like/Quinoprotein amine dehydrogenase"/>
    <property type="match status" value="2"/>
</dbReference>
<evidence type="ECO:0000313" key="7">
    <source>
        <dbReference type="Proteomes" id="UP000075809"/>
    </source>
</evidence>
<dbReference type="SUPFAM" id="SSF50978">
    <property type="entry name" value="WD40 repeat-like"/>
    <property type="match status" value="1"/>
</dbReference>
<comment type="similarity">
    <text evidence="1 4">Belongs to the phosphatase 2A regulatory subunit B family.</text>
</comment>
<dbReference type="FunFam" id="2.130.10.10:FF:002951">
    <property type="entry name" value="Serine/threonine-protein phosphatase 2A 55 kDa regulatory subunit B"/>
    <property type="match status" value="1"/>
</dbReference>
<dbReference type="PANTHER" id="PTHR11871">
    <property type="entry name" value="PROTEIN PHOSPHATASE PP2A REGULATORY SUBUNIT B"/>
    <property type="match status" value="1"/>
</dbReference>
<dbReference type="GO" id="GO:0000159">
    <property type="term" value="C:protein phosphatase type 2A complex"/>
    <property type="evidence" value="ECO:0007669"/>
    <property type="project" value="UniProtKB-UniRule"/>
</dbReference>
<name>A0A151WRF6_9HYME</name>
<keyword evidence="3 4" id="KW-0677">Repeat</keyword>
<keyword evidence="7" id="KW-1185">Reference proteome</keyword>
<evidence type="ECO:0000256" key="4">
    <source>
        <dbReference type="RuleBase" id="RU331113"/>
    </source>
</evidence>
<sequence length="560" mass="64189">MGGSAPAVPRLESNRQLPERWCHPGTGQDRPASGTTVQTDEEPFQHHEAVQPHKTRFHDQHRRQQTCRNEAVCESYLSEVHLRDQLERPAFIFGGQLVNTPGIDIAREEPRFVTIRYNCYVVQENSSVAVVAIVAIIALRQADIISCVEFNHDGDLLATGDKGGRVVIFQRDPISKNSIPRRGEYNVYSTFQSHEPEFDYLKSLEIEEKINKIRWLKRKNPAHFLLSTNDKTIKLWKVSERDKRVEGYNTKEENGTIRDPACITALRVPTIKPMELMVEASPRRIFANAHTYHINSISVNSDQETYLSADDLRINLWHLEITDQSFNIVDIKPTNMEELTEVITAAEFHPAECNVLVYSSSKGTIRLCDMRSAALCDQHSKLFEEPEDPTNRSFFSEIISSISDVKLSNSGRYMISRDYLSVKVWDLQMETKPIECYPVHEYLRSKLCSLYENDCIFDKFECCWSGNDSAIMTGSYNNFFRVFDRTTKRDLTLEAARDIAKPKTLLKPRKVCTGGKRKKDEISVDCLDFNKKILHTAWHPSENVVAVAATNNLFLFQDKL</sequence>
<dbReference type="SMART" id="SM00320">
    <property type="entry name" value="WD40"/>
    <property type="match status" value="7"/>
</dbReference>
<dbReference type="STRING" id="64791.A0A151WRF6"/>
<gene>
    <name evidence="6" type="ORF">ALC60_10459</name>
</gene>
<organism evidence="6 7">
    <name type="scientific">Mycetomoellerius zeteki</name>
    <dbReference type="NCBI Taxonomy" id="64791"/>
    <lineage>
        <taxon>Eukaryota</taxon>
        <taxon>Metazoa</taxon>
        <taxon>Ecdysozoa</taxon>
        <taxon>Arthropoda</taxon>
        <taxon>Hexapoda</taxon>
        <taxon>Insecta</taxon>
        <taxon>Pterygota</taxon>
        <taxon>Neoptera</taxon>
        <taxon>Endopterygota</taxon>
        <taxon>Hymenoptera</taxon>
        <taxon>Apocrita</taxon>
        <taxon>Aculeata</taxon>
        <taxon>Formicoidea</taxon>
        <taxon>Formicidae</taxon>
        <taxon>Myrmicinae</taxon>
        <taxon>Mycetomoellerius</taxon>
    </lineage>
</organism>
<feature type="region of interest" description="Disordered" evidence="5">
    <location>
        <begin position="1"/>
        <end position="46"/>
    </location>
</feature>
<dbReference type="GO" id="GO:0019888">
    <property type="term" value="F:protein phosphatase regulator activity"/>
    <property type="evidence" value="ECO:0007669"/>
    <property type="project" value="InterPro"/>
</dbReference>
<proteinExistence type="inferred from homology"/>
<dbReference type="InterPro" id="IPR000009">
    <property type="entry name" value="PP2A_PR55"/>
</dbReference>
<dbReference type="FunFam" id="2.130.10.10:FF:001892">
    <property type="entry name" value="Serine/threonine-protein phosphatase 2A 55 kDa regulatory subunit B"/>
    <property type="match status" value="1"/>
</dbReference>
<evidence type="ECO:0000313" key="6">
    <source>
        <dbReference type="EMBL" id="KYQ50446.1"/>
    </source>
</evidence>
<dbReference type="AlphaFoldDB" id="A0A151WRF6"/>
<protein>
    <recommendedName>
        <fullName evidence="4">Serine/threonine-protein phosphatase 2A 55 kDa regulatory subunit B</fullName>
    </recommendedName>
</protein>
<evidence type="ECO:0000256" key="5">
    <source>
        <dbReference type="SAM" id="MobiDB-lite"/>
    </source>
</evidence>
<dbReference type="PROSITE" id="PS01025">
    <property type="entry name" value="PR55_2"/>
    <property type="match status" value="1"/>
</dbReference>
<dbReference type="Pfam" id="PF00400">
    <property type="entry name" value="WD40"/>
    <property type="match status" value="1"/>
</dbReference>
<dbReference type="EMBL" id="KQ982806">
    <property type="protein sequence ID" value="KYQ50446.1"/>
    <property type="molecule type" value="Genomic_DNA"/>
</dbReference>
<dbReference type="InterPro" id="IPR018067">
    <property type="entry name" value="PP2A_PR55_CS"/>
</dbReference>